<name>A0A806KL19_9BACT</name>
<keyword evidence="3 5" id="KW-1133">Transmembrane helix</keyword>
<reference evidence="6" key="1">
    <citation type="submission" date="2012-03" db="EMBL/GenBank/DDBJ databases">
        <title>Functional metagenomics reveals considerable lignocellulase gene clusters in the gut microbiome of a wood-feeding higher termite.</title>
        <authorList>
            <person name="Liu N."/>
        </authorList>
    </citation>
    <scope>NUCLEOTIDE SEQUENCE</scope>
</reference>
<sequence length="243" mass="27116">MFAAGVCVYSFCIVGYSVYYEIAIFSLGVFFLVAFANAHNDIVDFEIDKINRPKRPLPSGKISIEQAYTIAFICFFWAMILGVMAGWKFAVLFAVVGVLSFVYNKYLKKLPLVGNFAVALLTCTPIFIPIIKITAFSQLIILAFFAFILTFAREIIKDIEDMAGDKALGLKTFPLLFGIKPSLAIFFLALAMPAVLFTEYRVVVAAFTAFSAIFAVFKKWRWLQIMLKLAMLAGLVCFESSSL</sequence>
<feature type="transmembrane region" description="Helical" evidence="5">
    <location>
        <begin position="86"/>
        <end position="103"/>
    </location>
</feature>
<accession>A0A806KL19</accession>
<keyword evidence="4 5" id="KW-0472">Membrane</keyword>
<dbReference type="AlphaFoldDB" id="A0A806KL19"/>
<dbReference type="PANTHER" id="PTHR42723">
    <property type="entry name" value="CHLOROPHYLL SYNTHASE"/>
    <property type="match status" value="1"/>
</dbReference>
<dbReference type="PANTHER" id="PTHR42723:SF1">
    <property type="entry name" value="CHLOROPHYLL SYNTHASE, CHLOROPLASTIC"/>
    <property type="match status" value="1"/>
</dbReference>
<dbReference type="GO" id="GO:0016765">
    <property type="term" value="F:transferase activity, transferring alkyl or aryl (other than methyl) groups"/>
    <property type="evidence" value="ECO:0007669"/>
    <property type="project" value="InterPro"/>
</dbReference>
<evidence type="ECO:0000256" key="1">
    <source>
        <dbReference type="ARBA" id="ARBA00004141"/>
    </source>
</evidence>
<dbReference type="Gene3D" id="1.20.120.1780">
    <property type="entry name" value="UbiA prenyltransferase"/>
    <property type="match status" value="1"/>
</dbReference>
<dbReference type="InterPro" id="IPR000537">
    <property type="entry name" value="UbiA_prenyltransferase"/>
</dbReference>
<proteinExistence type="predicted"/>
<evidence type="ECO:0000256" key="4">
    <source>
        <dbReference type="ARBA" id="ARBA00023136"/>
    </source>
</evidence>
<dbReference type="InterPro" id="IPR044878">
    <property type="entry name" value="UbiA_sf"/>
</dbReference>
<feature type="transmembrane region" description="Helical" evidence="5">
    <location>
        <begin position="18"/>
        <end position="38"/>
    </location>
</feature>
<organism evidence="6">
    <name type="scientific">uncultured bacterium contig00085</name>
    <dbReference type="NCBI Taxonomy" id="1181558"/>
    <lineage>
        <taxon>Bacteria</taxon>
        <taxon>environmental samples</taxon>
    </lineage>
</organism>
<dbReference type="EMBL" id="JQ844192">
    <property type="protein sequence ID" value="AGS52411.1"/>
    <property type="molecule type" value="Genomic_DNA"/>
</dbReference>
<dbReference type="GO" id="GO:0016020">
    <property type="term" value="C:membrane"/>
    <property type="evidence" value="ECO:0007669"/>
    <property type="project" value="UniProtKB-SubCell"/>
</dbReference>
<feature type="transmembrane region" description="Helical" evidence="5">
    <location>
        <begin position="200"/>
        <end position="217"/>
    </location>
</feature>
<dbReference type="InterPro" id="IPR050475">
    <property type="entry name" value="Prenyltransferase_related"/>
</dbReference>
<dbReference type="Pfam" id="PF01040">
    <property type="entry name" value="UbiA"/>
    <property type="match status" value="1"/>
</dbReference>
<feature type="transmembrane region" description="Helical" evidence="5">
    <location>
        <begin position="110"/>
        <end position="128"/>
    </location>
</feature>
<evidence type="ECO:0000256" key="5">
    <source>
        <dbReference type="SAM" id="Phobius"/>
    </source>
</evidence>
<feature type="transmembrane region" description="Helical" evidence="5">
    <location>
        <begin position="173"/>
        <end position="194"/>
    </location>
</feature>
<evidence type="ECO:0000256" key="2">
    <source>
        <dbReference type="ARBA" id="ARBA00022692"/>
    </source>
</evidence>
<evidence type="ECO:0000256" key="3">
    <source>
        <dbReference type="ARBA" id="ARBA00022989"/>
    </source>
</evidence>
<feature type="transmembrane region" description="Helical" evidence="5">
    <location>
        <begin position="134"/>
        <end position="152"/>
    </location>
</feature>
<evidence type="ECO:0000313" key="6">
    <source>
        <dbReference type="EMBL" id="AGS52411.1"/>
    </source>
</evidence>
<dbReference type="CDD" id="cd13961">
    <property type="entry name" value="PT_UbiA_DGGGPS"/>
    <property type="match status" value="1"/>
</dbReference>
<comment type="subcellular location">
    <subcellularLocation>
        <location evidence="1">Membrane</location>
        <topology evidence="1">Multi-pass membrane protein</topology>
    </subcellularLocation>
</comment>
<protein>
    <submittedName>
        <fullName evidence="6">(S)-2,3-di-O-geranylgeranylglyceryl phosphate synthase</fullName>
    </submittedName>
</protein>
<dbReference type="Gene3D" id="1.10.357.140">
    <property type="entry name" value="UbiA prenyltransferase"/>
    <property type="match status" value="1"/>
</dbReference>
<keyword evidence="2 5" id="KW-0812">Transmembrane</keyword>